<dbReference type="RefSeq" id="WP_258856343.1">
    <property type="nucleotide sequence ID" value="NZ_JANUGV010000002.1"/>
</dbReference>
<feature type="chain" id="PRO_5045995961" evidence="1">
    <location>
        <begin position="20"/>
        <end position="100"/>
    </location>
</feature>
<comment type="caution">
    <text evidence="2">The sequence shown here is derived from an EMBL/GenBank/DDBJ whole genome shotgun (WGS) entry which is preliminary data.</text>
</comment>
<keyword evidence="3" id="KW-1185">Reference proteome</keyword>
<reference evidence="2 3" key="1">
    <citation type="submission" date="2022-08" db="EMBL/GenBank/DDBJ databases">
        <title>Reclassification of Massilia species as members of the genera Telluria, Duganella, Pseudoduganella, Mokoshia gen. nov. and Zemynaea gen. nov. using orthogonal and non-orthogonal genome-based approaches.</title>
        <authorList>
            <person name="Bowman J.P."/>
        </authorList>
    </citation>
    <scope>NUCLEOTIDE SEQUENCE [LARGE SCALE GENOMIC DNA]</scope>
    <source>
        <strain evidence="2 3">JCM 31607</strain>
    </source>
</reference>
<organism evidence="2 3">
    <name type="scientific">Massilia solisilvae</name>
    <dbReference type="NCBI Taxonomy" id="1811225"/>
    <lineage>
        <taxon>Bacteria</taxon>
        <taxon>Pseudomonadati</taxon>
        <taxon>Pseudomonadota</taxon>
        <taxon>Betaproteobacteria</taxon>
        <taxon>Burkholderiales</taxon>
        <taxon>Oxalobacteraceae</taxon>
        <taxon>Telluria group</taxon>
        <taxon>Massilia</taxon>
    </lineage>
</organism>
<evidence type="ECO:0000313" key="2">
    <source>
        <dbReference type="EMBL" id="MCS0608663.1"/>
    </source>
</evidence>
<name>A0ABT2BJH5_9BURK</name>
<accession>A0ABT2BJH5</accession>
<evidence type="ECO:0000256" key="1">
    <source>
        <dbReference type="SAM" id="SignalP"/>
    </source>
</evidence>
<dbReference type="PROSITE" id="PS51257">
    <property type="entry name" value="PROKAR_LIPOPROTEIN"/>
    <property type="match status" value="1"/>
</dbReference>
<feature type="signal peptide" evidence="1">
    <location>
        <begin position="1"/>
        <end position="19"/>
    </location>
</feature>
<dbReference type="Proteomes" id="UP001205861">
    <property type="component" value="Unassembled WGS sequence"/>
</dbReference>
<keyword evidence="1" id="KW-0732">Signal</keyword>
<sequence>MKFLAHSLAAAALATLLTACGGSDPATETTIVQTAAAVQAVEVPAQTAVQGTPPVYGPNQPQPDCAPEGCRGLRIIDANAEAYRLEAMQRKQLESAQPEA</sequence>
<protein>
    <submittedName>
        <fullName evidence="2">Uncharacterized protein</fullName>
    </submittedName>
</protein>
<evidence type="ECO:0000313" key="3">
    <source>
        <dbReference type="Proteomes" id="UP001205861"/>
    </source>
</evidence>
<proteinExistence type="predicted"/>
<dbReference type="EMBL" id="JANUGV010000002">
    <property type="protein sequence ID" value="MCS0608663.1"/>
    <property type="molecule type" value="Genomic_DNA"/>
</dbReference>
<gene>
    <name evidence="2" type="ORF">NX773_10860</name>
</gene>